<accession>A0ABX8EQE5</accession>
<dbReference type="RefSeq" id="WP_214377734.1">
    <property type="nucleotide sequence ID" value="NZ_CP075566.1"/>
</dbReference>
<proteinExistence type="predicted"/>
<dbReference type="Proteomes" id="UP000681155">
    <property type="component" value="Chromosome"/>
</dbReference>
<organism evidence="1 2">
    <name type="scientific">Pseudomonas hormoni</name>
    <dbReference type="NCBI Taxonomy" id="3093767"/>
    <lineage>
        <taxon>Bacteria</taxon>
        <taxon>Pseudomonadati</taxon>
        <taxon>Pseudomonadota</taxon>
        <taxon>Gammaproteobacteria</taxon>
        <taxon>Pseudomonadales</taxon>
        <taxon>Pseudomonadaceae</taxon>
        <taxon>Pseudomonas</taxon>
    </lineage>
</organism>
<evidence type="ECO:0000313" key="2">
    <source>
        <dbReference type="Proteomes" id="UP000681155"/>
    </source>
</evidence>
<keyword evidence="2" id="KW-1185">Reference proteome</keyword>
<reference evidence="1 2" key="1">
    <citation type="submission" date="2021-05" db="EMBL/GenBank/DDBJ databases">
        <title>Complete genome of the cytokinin-producing biocontrol strain Pseudomonas fluorescens G20-18.</title>
        <authorList>
            <person name="Nielsen T.K."/>
            <person name="Mekureyaw M.F."/>
            <person name="Hansen L.H."/>
            <person name="Nicolaisen M.H."/>
            <person name="Roitsch T.G."/>
            <person name="Hennessy R.C."/>
        </authorList>
    </citation>
    <scope>NUCLEOTIDE SEQUENCE [LARGE SCALE GENOMIC DNA]</scope>
    <source>
        <strain evidence="1 2">G20-18</strain>
    </source>
</reference>
<name>A0ABX8EQE5_9PSED</name>
<protein>
    <recommendedName>
        <fullName evidence="3">Transposase</fullName>
    </recommendedName>
</protein>
<gene>
    <name evidence="1" type="ORF">KJF94_18570</name>
</gene>
<sequence>MFDNTFRNCTDLDADKSGLPMREHESSFLLPQMMMIQAMPSGVSWQKTNCYQVMHNAEPSHFFNRLMHVLKRRIAP</sequence>
<dbReference type="EMBL" id="CP075566">
    <property type="protein sequence ID" value="QVW21887.1"/>
    <property type="molecule type" value="Genomic_DNA"/>
</dbReference>
<evidence type="ECO:0008006" key="3">
    <source>
        <dbReference type="Google" id="ProtNLM"/>
    </source>
</evidence>
<evidence type="ECO:0000313" key="1">
    <source>
        <dbReference type="EMBL" id="QVW21887.1"/>
    </source>
</evidence>